<evidence type="ECO:0008006" key="3">
    <source>
        <dbReference type="Google" id="ProtNLM"/>
    </source>
</evidence>
<evidence type="ECO:0000313" key="2">
    <source>
        <dbReference type="Proteomes" id="UP000214880"/>
    </source>
</evidence>
<dbReference type="Pfam" id="PF07374">
    <property type="entry name" value="DUF1492"/>
    <property type="match status" value="1"/>
</dbReference>
<reference evidence="1 2" key="1">
    <citation type="submission" date="2016-10" db="EMBL/GenBank/DDBJ databases">
        <authorList>
            <person name="de Groot N.N."/>
        </authorList>
    </citation>
    <scope>NUCLEOTIDE SEQUENCE [LARGE SCALE GENOMIC DNA]</scope>
    <source>
        <strain evidence="1 2">DSM 1736</strain>
    </source>
</reference>
<dbReference type="InterPro" id="IPR010861">
    <property type="entry name" value="DUF1492"/>
</dbReference>
<proteinExistence type="predicted"/>
<dbReference type="RefSeq" id="WP_092074962.1">
    <property type="nucleotide sequence ID" value="NZ_FNHB01000015.1"/>
</dbReference>
<name>A0A1G9ZS74_9FIRM</name>
<dbReference type="STRING" id="146817.SAMN04488502_11546"/>
<accession>A0A1G9ZS74</accession>
<dbReference type="Proteomes" id="UP000214880">
    <property type="component" value="Unassembled WGS sequence"/>
</dbReference>
<sequence length="173" mass="20439">MNKERISSKHEQIIKLAVKAVREYDEEQRKSKHDKRLRNTKLLLDNFQALQEHCKNAIYDIKMAKENAIDILDELLDKEDDVYIESIKRSVTRTSIIVSHVNAMLDIYEIYCQKARKADERRGHRVLKATYFEDISIEEIMKKENISQKTYYRDVNRASDRLSALIFGIDGIF</sequence>
<gene>
    <name evidence="1" type="ORF">SAMN04488502_11546</name>
</gene>
<dbReference type="OrthoDB" id="9785884at2"/>
<evidence type="ECO:0000313" key="1">
    <source>
        <dbReference type="EMBL" id="SDN23957.1"/>
    </source>
</evidence>
<organism evidence="1 2">
    <name type="scientific">Dendrosporobacter quercicolus</name>
    <dbReference type="NCBI Taxonomy" id="146817"/>
    <lineage>
        <taxon>Bacteria</taxon>
        <taxon>Bacillati</taxon>
        <taxon>Bacillota</taxon>
        <taxon>Negativicutes</taxon>
        <taxon>Selenomonadales</taxon>
        <taxon>Sporomusaceae</taxon>
        <taxon>Dendrosporobacter</taxon>
    </lineage>
</organism>
<dbReference type="AlphaFoldDB" id="A0A1G9ZS74"/>
<dbReference type="EMBL" id="FNHB01000015">
    <property type="protein sequence ID" value="SDN23957.1"/>
    <property type="molecule type" value="Genomic_DNA"/>
</dbReference>
<keyword evidence="2" id="KW-1185">Reference proteome</keyword>
<protein>
    <recommendedName>
        <fullName evidence="3">Phage transcriptional regulator, ArpU family</fullName>
    </recommendedName>
</protein>